<dbReference type="EMBL" id="JAEFCI010003147">
    <property type="protein sequence ID" value="KAG5461779.1"/>
    <property type="molecule type" value="Genomic_DNA"/>
</dbReference>
<dbReference type="SUPFAM" id="SSF82708">
    <property type="entry name" value="R3H domain"/>
    <property type="match status" value="1"/>
</dbReference>
<dbReference type="InterPro" id="IPR001374">
    <property type="entry name" value="R3H_dom"/>
</dbReference>
<dbReference type="Pfam" id="PF01424">
    <property type="entry name" value="R3H"/>
    <property type="match status" value="1"/>
</dbReference>
<dbReference type="Gene3D" id="3.30.1370.50">
    <property type="entry name" value="R3H-like domain"/>
    <property type="match status" value="1"/>
</dbReference>
<dbReference type="OrthoDB" id="6512771at2759"/>
<dbReference type="PANTHER" id="PTHR12360">
    <property type="entry name" value="NUCLEAR TRANSCRIPTION FACTOR, X-BOX BINDING 1 NFX1"/>
    <property type="match status" value="1"/>
</dbReference>
<feature type="compositionally biased region" description="Low complexity" evidence="1">
    <location>
        <begin position="462"/>
        <end position="476"/>
    </location>
</feature>
<feature type="region of interest" description="Disordered" evidence="1">
    <location>
        <begin position="454"/>
        <end position="495"/>
    </location>
</feature>
<keyword evidence="4" id="KW-1185">Reference proteome</keyword>
<comment type="caution">
    <text evidence="3">The sequence shown here is derived from an EMBL/GenBank/DDBJ whole genome shotgun (WGS) entry which is preliminary data.</text>
</comment>
<protein>
    <recommendedName>
        <fullName evidence="2">R3H domain-containing protein</fullName>
    </recommendedName>
</protein>
<dbReference type="InterPro" id="IPR036867">
    <property type="entry name" value="R3H_dom_sf"/>
</dbReference>
<feature type="domain" description="R3H" evidence="2">
    <location>
        <begin position="179"/>
        <end position="256"/>
    </location>
</feature>
<evidence type="ECO:0000259" key="2">
    <source>
        <dbReference type="PROSITE" id="PS51061"/>
    </source>
</evidence>
<dbReference type="AlphaFoldDB" id="A0A8H7ZYR8"/>
<gene>
    <name evidence="3" type="ORF">BJ554DRAFT_5973</name>
</gene>
<sequence>MGGQEDPAANLRQDLQISAELSEAPVRGEVLPFAGAPFQEQHAGPALLDDDPDDCKLLCGKKLRCGVHNRFRRAGVQLRPDQDHDLSDTLRNVDSQVQLPVQTATPPPHAWKGDHASSVQMVACSAGRQSLSCTDFCSVADRNKRVAEALGIDRSTTAPDASEFEEYSDTLLRHAQANFSWAKGIEQQFATFVAEVTAPPPPADTASPPPRRTTLNFPPMKAPHRAFIHELCGHYGLASESVDVEPYRSVVVRKERLGVARIPAVTVTAAAALRKSTAAAAAAASAAAASRDLPAVPRLRPRPAVNALCLIGLRFGAAAGDLVPDLAAALGRLRYSLTWNVTPPDGIEPSGGTDAVLVTPMESSLPQEEIENVIYSAQRTLKSKLGSTGMLKAVECVYGGSWTGFSFELERVGCRVLDRTGALALPTSPAAPAAKPKSAMVSLNAFSAMKGLAAPPAPPAGAAPAGAVPAATGPAAEQENVLDSWEDALEMGEGE</sequence>
<organism evidence="3 4">
    <name type="scientific">Olpidium bornovanus</name>
    <dbReference type="NCBI Taxonomy" id="278681"/>
    <lineage>
        <taxon>Eukaryota</taxon>
        <taxon>Fungi</taxon>
        <taxon>Fungi incertae sedis</taxon>
        <taxon>Olpidiomycota</taxon>
        <taxon>Olpidiomycotina</taxon>
        <taxon>Olpidiomycetes</taxon>
        <taxon>Olpidiales</taxon>
        <taxon>Olpidiaceae</taxon>
        <taxon>Olpidium</taxon>
    </lineage>
</organism>
<reference evidence="3 4" key="1">
    <citation type="journal article" name="Sci. Rep.">
        <title>Genome-scale phylogenetic analyses confirm Olpidium as the closest living zoosporic fungus to the non-flagellated, terrestrial fungi.</title>
        <authorList>
            <person name="Chang Y."/>
            <person name="Rochon D."/>
            <person name="Sekimoto S."/>
            <person name="Wang Y."/>
            <person name="Chovatia M."/>
            <person name="Sandor L."/>
            <person name="Salamov A."/>
            <person name="Grigoriev I.V."/>
            <person name="Stajich J.E."/>
            <person name="Spatafora J.W."/>
        </authorList>
    </citation>
    <scope>NUCLEOTIDE SEQUENCE [LARGE SCALE GENOMIC DNA]</scope>
    <source>
        <strain evidence="3">S191</strain>
    </source>
</reference>
<dbReference type="GO" id="GO:0000122">
    <property type="term" value="P:negative regulation of transcription by RNA polymerase II"/>
    <property type="evidence" value="ECO:0007669"/>
    <property type="project" value="TreeGrafter"/>
</dbReference>
<name>A0A8H7ZYR8_9FUNG</name>
<dbReference type="GO" id="GO:0005634">
    <property type="term" value="C:nucleus"/>
    <property type="evidence" value="ECO:0007669"/>
    <property type="project" value="TreeGrafter"/>
</dbReference>
<dbReference type="SMART" id="SM00393">
    <property type="entry name" value="R3H"/>
    <property type="match status" value="1"/>
</dbReference>
<dbReference type="PROSITE" id="PS51061">
    <property type="entry name" value="R3H"/>
    <property type="match status" value="1"/>
</dbReference>
<proteinExistence type="predicted"/>
<dbReference type="Proteomes" id="UP000673691">
    <property type="component" value="Unassembled WGS sequence"/>
</dbReference>
<evidence type="ECO:0000313" key="3">
    <source>
        <dbReference type="EMBL" id="KAG5461779.1"/>
    </source>
</evidence>
<dbReference type="GO" id="GO:0000981">
    <property type="term" value="F:DNA-binding transcription factor activity, RNA polymerase II-specific"/>
    <property type="evidence" value="ECO:0007669"/>
    <property type="project" value="TreeGrafter"/>
</dbReference>
<dbReference type="PANTHER" id="PTHR12360:SF12">
    <property type="entry name" value="TRANSCRIPTIONAL REPRESSOR NF-X1"/>
    <property type="match status" value="1"/>
</dbReference>
<dbReference type="GO" id="GO:0000977">
    <property type="term" value="F:RNA polymerase II transcription regulatory region sequence-specific DNA binding"/>
    <property type="evidence" value="ECO:0007669"/>
    <property type="project" value="TreeGrafter"/>
</dbReference>
<dbReference type="InterPro" id="IPR034078">
    <property type="entry name" value="NFX1_fam"/>
</dbReference>
<evidence type="ECO:0000256" key="1">
    <source>
        <dbReference type="SAM" id="MobiDB-lite"/>
    </source>
</evidence>
<feature type="compositionally biased region" description="Acidic residues" evidence="1">
    <location>
        <begin position="484"/>
        <end position="495"/>
    </location>
</feature>
<evidence type="ECO:0000313" key="4">
    <source>
        <dbReference type="Proteomes" id="UP000673691"/>
    </source>
</evidence>
<accession>A0A8H7ZYR8</accession>